<keyword evidence="8" id="KW-1185">Reference proteome</keyword>
<dbReference type="GO" id="GO:0008483">
    <property type="term" value="F:transaminase activity"/>
    <property type="evidence" value="ECO:0007669"/>
    <property type="project" value="UniProtKB-KW"/>
</dbReference>
<evidence type="ECO:0000256" key="1">
    <source>
        <dbReference type="ARBA" id="ARBA00005384"/>
    </source>
</evidence>
<keyword evidence="3" id="KW-0805">Transcription regulation</keyword>
<keyword evidence="7" id="KW-0808">Transferase</keyword>
<dbReference type="RefSeq" id="WP_231820535.1">
    <property type="nucleotide sequence ID" value="NZ_CP082781.1"/>
</dbReference>
<dbReference type="PANTHER" id="PTHR46577:SF2">
    <property type="entry name" value="TRANSCRIPTIONAL REGULATORY PROTEIN"/>
    <property type="match status" value="1"/>
</dbReference>
<dbReference type="PROSITE" id="PS50949">
    <property type="entry name" value="HTH_GNTR"/>
    <property type="match status" value="1"/>
</dbReference>
<organism evidence="7 8">
    <name type="scientific">Microbacterium resistens</name>
    <dbReference type="NCBI Taxonomy" id="156977"/>
    <lineage>
        <taxon>Bacteria</taxon>
        <taxon>Bacillati</taxon>
        <taxon>Actinomycetota</taxon>
        <taxon>Actinomycetes</taxon>
        <taxon>Micrococcales</taxon>
        <taxon>Microbacteriaceae</taxon>
        <taxon>Microbacterium</taxon>
    </lineage>
</organism>
<dbReference type="PANTHER" id="PTHR46577">
    <property type="entry name" value="HTH-TYPE TRANSCRIPTIONAL REGULATORY PROTEIN GABR"/>
    <property type="match status" value="1"/>
</dbReference>
<dbReference type="InterPro" id="IPR000524">
    <property type="entry name" value="Tscrpt_reg_HTH_GntR"/>
</dbReference>
<dbReference type="InterPro" id="IPR015424">
    <property type="entry name" value="PyrdxlP-dep_Trfase"/>
</dbReference>
<dbReference type="InterPro" id="IPR036388">
    <property type="entry name" value="WH-like_DNA-bd_sf"/>
</dbReference>
<dbReference type="InterPro" id="IPR015422">
    <property type="entry name" value="PyrdxlP-dep_Trfase_small"/>
</dbReference>
<evidence type="ECO:0000256" key="5">
    <source>
        <dbReference type="ARBA" id="ARBA00023163"/>
    </source>
</evidence>
<dbReference type="InterPro" id="IPR051446">
    <property type="entry name" value="HTH_trans_reg/aminotransferase"/>
</dbReference>
<keyword evidence="7" id="KW-0032">Aminotransferase</keyword>
<dbReference type="Gene3D" id="1.10.10.10">
    <property type="entry name" value="Winged helix-like DNA-binding domain superfamily/Winged helix DNA-binding domain"/>
    <property type="match status" value="1"/>
</dbReference>
<accession>A0ABY3RVY9</accession>
<dbReference type="CDD" id="cd07377">
    <property type="entry name" value="WHTH_GntR"/>
    <property type="match status" value="1"/>
</dbReference>
<dbReference type="InterPro" id="IPR015421">
    <property type="entry name" value="PyrdxlP-dep_Trfase_major"/>
</dbReference>
<comment type="similarity">
    <text evidence="1">In the C-terminal section; belongs to the class-I pyridoxal-phosphate-dependent aminotransferase family.</text>
</comment>
<evidence type="ECO:0000313" key="8">
    <source>
        <dbReference type="Proteomes" id="UP001199642"/>
    </source>
</evidence>
<gene>
    <name evidence="7" type="ORF">K8F61_02140</name>
</gene>
<keyword evidence="5" id="KW-0804">Transcription</keyword>
<protein>
    <submittedName>
        <fullName evidence="7">PLP-dependent aminotransferase family protein</fullName>
    </submittedName>
</protein>
<evidence type="ECO:0000259" key="6">
    <source>
        <dbReference type="PROSITE" id="PS50949"/>
    </source>
</evidence>
<dbReference type="EMBL" id="CP082781">
    <property type="protein sequence ID" value="UGS27034.1"/>
    <property type="molecule type" value="Genomic_DNA"/>
</dbReference>
<evidence type="ECO:0000256" key="3">
    <source>
        <dbReference type="ARBA" id="ARBA00023015"/>
    </source>
</evidence>
<dbReference type="Gene3D" id="3.40.640.10">
    <property type="entry name" value="Type I PLP-dependent aspartate aminotransferase-like (Major domain)"/>
    <property type="match status" value="1"/>
</dbReference>
<dbReference type="Pfam" id="PF00155">
    <property type="entry name" value="Aminotran_1_2"/>
    <property type="match status" value="1"/>
</dbReference>
<proteinExistence type="inferred from homology"/>
<dbReference type="InterPro" id="IPR004839">
    <property type="entry name" value="Aminotransferase_I/II_large"/>
</dbReference>
<evidence type="ECO:0000256" key="4">
    <source>
        <dbReference type="ARBA" id="ARBA00023125"/>
    </source>
</evidence>
<feature type="domain" description="HTH gntR-type" evidence="6">
    <location>
        <begin position="1"/>
        <end position="69"/>
    </location>
</feature>
<dbReference type="Pfam" id="PF00392">
    <property type="entry name" value="GntR"/>
    <property type="match status" value="1"/>
</dbReference>
<sequence>MNQGSSDRLAADLRTWVAGAAPGSRLPSTRELTARHGASPVTVQKALRLLAAQGLIETRPGVGAFVRAAHHGRAHDYSWQTAALGASAGVPLMASTALRSPSPDVIALHSGYPDRDLLPERLVRAALIRAARSDAAVSRPPSEGLPELRSWFAAELGAQTPAGFAPPAPGDVLVTPGSQIALGSVFRAVAGAGAVLLTESPTYWGAILAAAQVGVSLVPVPAGAEGPDLAALDRTLAQTGARGFYAQPSFANPTGARWTPAAADAVRDLLRRHGAFLIEDDWAHDFGIDADAVPLAARDEDGHIVYLRSLTKSVSPAIRVAAVIARGPVRDRVLADLQAQSVYVSGALQAAALDVVAQPAWRTHVRGIRARLRVRRDLMLDAVRAHLPDATIETIPAGGLNLWVRLPDGVDLARLSADGEARGVVIASGREWFPAEPTGAYVRLNYAGPDPGAFDAGIRLVAEALAEQRPSPHHPS</sequence>
<evidence type="ECO:0000256" key="2">
    <source>
        <dbReference type="ARBA" id="ARBA00022898"/>
    </source>
</evidence>
<dbReference type="SUPFAM" id="SSF46785">
    <property type="entry name" value="Winged helix' DNA-binding domain"/>
    <property type="match status" value="1"/>
</dbReference>
<name>A0ABY3RVY9_9MICO</name>
<dbReference type="CDD" id="cd00609">
    <property type="entry name" value="AAT_like"/>
    <property type="match status" value="1"/>
</dbReference>
<keyword evidence="2" id="KW-0663">Pyridoxal phosphate</keyword>
<dbReference type="SUPFAM" id="SSF53383">
    <property type="entry name" value="PLP-dependent transferases"/>
    <property type="match status" value="1"/>
</dbReference>
<dbReference type="SMART" id="SM00345">
    <property type="entry name" value="HTH_GNTR"/>
    <property type="match status" value="1"/>
</dbReference>
<reference evidence="7 8" key="1">
    <citation type="submission" date="2023-01" db="EMBL/GenBank/DDBJ databases">
        <title>Characterization of estradiol degrading bacteria Microbacterium sp. MZT7 and reveal degrading genes through genome analysis.</title>
        <authorList>
            <person name="Hao P."/>
            <person name="Gao Y."/>
        </authorList>
    </citation>
    <scope>NUCLEOTIDE SEQUENCE [LARGE SCALE GENOMIC DNA]</scope>
    <source>
        <strain evidence="7 8">MZT7</strain>
    </source>
</reference>
<dbReference type="Proteomes" id="UP001199642">
    <property type="component" value="Chromosome"/>
</dbReference>
<evidence type="ECO:0000313" key="7">
    <source>
        <dbReference type="EMBL" id="UGS27034.1"/>
    </source>
</evidence>
<dbReference type="InterPro" id="IPR036390">
    <property type="entry name" value="WH_DNA-bd_sf"/>
</dbReference>
<keyword evidence="4" id="KW-0238">DNA-binding</keyword>
<dbReference type="Gene3D" id="3.90.1150.10">
    <property type="entry name" value="Aspartate Aminotransferase, domain 1"/>
    <property type="match status" value="1"/>
</dbReference>